<comment type="similarity">
    <text evidence="2">Belongs to the apelin family.</text>
</comment>
<keyword evidence="4" id="KW-0217">Developmental protein</keyword>
<dbReference type="OrthoDB" id="9892041at2759"/>
<dbReference type="GO" id="GO:0005615">
    <property type="term" value="C:extracellular space"/>
    <property type="evidence" value="ECO:0007669"/>
    <property type="project" value="TreeGrafter"/>
</dbReference>
<dbReference type="STRING" id="55544.A0A4D9DYI7"/>
<keyword evidence="9" id="KW-0306">Gastrulation</keyword>
<feature type="region of interest" description="Disordered" evidence="11">
    <location>
        <begin position="1"/>
        <end position="46"/>
    </location>
</feature>
<sequence>MTGRAGSQAHGSATNAAPGASGCIRRRLAEPGPSPPSDAPGCSPGPTMSVRRWLLALLLLWIALSAGSGAPLAEAPDGRDLEKGNIRNLVHPKGVRNGAGNRQNGWRKSRRPRPRLSHKGPMPF</sequence>
<dbReference type="PROSITE" id="PS51257">
    <property type="entry name" value="PROKAR_LIPOPROTEIN"/>
    <property type="match status" value="1"/>
</dbReference>
<keyword evidence="14" id="KW-1185">Reference proteome</keyword>
<evidence type="ECO:0000256" key="7">
    <source>
        <dbReference type="ARBA" id="ARBA00022702"/>
    </source>
</evidence>
<keyword evidence="5" id="KW-0964">Secreted</keyword>
<reference evidence="13 14" key="2">
    <citation type="submission" date="2019-04" db="EMBL/GenBank/DDBJ databases">
        <title>The genome sequence of big-headed turtle.</title>
        <authorList>
            <person name="Gong S."/>
        </authorList>
    </citation>
    <scope>NUCLEOTIDE SEQUENCE [LARGE SCALE GENOMIC DNA]</scope>
    <source>
        <strain evidence="13">DO16091913</strain>
        <tissue evidence="13">Muscle</tissue>
    </source>
</reference>
<evidence type="ECO:0000256" key="4">
    <source>
        <dbReference type="ARBA" id="ARBA00022473"/>
    </source>
</evidence>
<dbReference type="PANTHER" id="PTHR15953:SF0">
    <property type="entry name" value="APELIN"/>
    <property type="match status" value="1"/>
</dbReference>
<evidence type="ECO:0000313" key="14">
    <source>
        <dbReference type="Proteomes" id="UP000297703"/>
    </source>
</evidence>
<feature type="compositionally biased region" description="Basic residues" evidence="11">
    <location>
        <begin position="105"/>
        <end position="118"/>
    </location>
</feature>
<dbReference type="InterPro" id="IPR026155">
    <property type="entry name" value="Apelin"/>
</dbReference>
<evidence type="ECO:0000256" key="5">
    <source>
        <dbReference type="ARBA" id="ARBA00022525"/>
    </source>
</evidence>
<evidence type="ECO:0000313" key="13">
    <source>
        <dbReference type="EMBL" id="TFK03186.1"/>
    </source>
</evidence>
<feature type="transmembrane region" description="Helical" evidence="12">
    <location>
        <begin position="53"/>
        <end position="73"/>
    </location>
</feature>
<keyword evidence="8" id="KW-0732">Signal</keyword>
<keyword evidence="6" id="KW-0037">Angiogenesis</keyword>
<dbReference type="GO" id="GO:0001525">
    <property type="term" value="P:angiogenesis"/>
    <property type="evidence" value="ECO:0007669"/>
    <property type="project" value="UniProtKB-KW"/>
</dbReference>
<dbReference type="GO" id="GO:0007369">
    <property type="term" value="P:gastrulation"/>
    <property type="evidence" value="ECO:0007669"/>
    <property type="project" value="UniProtKB-KW"/>
</dbReference>
<evidence type="ECO:0000256" key="9">
    <source>
        <dbReference type="ARBA" id="ARBA00023218"/>
    </source>
</evidence>
<comment type="subcellular location">
    <subcellularLocation>
        <location evidence="1">Secreted</location>
        <location evidence="1">Extracellular space</location>
    </subcellularLocation>
</comment>
<keyword evidence="7" id="KW-0372">Hormone</keyword>
<evidence type="ECO:0000256" key="3">
    <source>
        <dbReference type="ARBA" id="ARBA00020395"/>
    </source>
</evidence>
<evidence type="ECO:0000256" key="2">
    <source>
        <dbReference type="ARBA" id="ARBA00008623"/>
    </source>
</evidence>
<dbReference type="PANTHER" id="PTHR15953">
    <property type="entry name" value="APELIN"/>
    <property type="match status" value="1"/>
</dbReference>
<keyword evidence="12" id="KW-0812">Transmembrane</keyword>
<dbReference type="GO" id="GO:0005179">
    <property type="term" value="F:hormone activity"/>
    <property type="evidence" value="ECO:0007669"/>
    <property type="project" value="UniProtKB-KW"/>
</dbReference>
<dbReference type="Proteomes" id="UP000297703">
    <property type="component" value="Unassembled WGS sequence"/>
</dbReference>
<keyword evidence="12" id="KW-1133">Transmembrane helix</keyword>
<evidence type="ECO:0000256" key="12">
    <source>
        <dbReference type="SAM" id="Phobius"/>
    </source>
</evidence>
<evidence type="ECO:0000256" key="8">
    <source>
        <dbReference type="ARBA" id="ARBA00022729"/>
    </source>
</evidence>
<reference evidence="13 14" key="1">
    <citation type="submission" date="2019-04" db="EMBL/GenBank/DDBJ databases">
        <title>Draft genome of the big-headed turtle Platysternon megacephalum.</title>
        <authorList>
            <person name="Gong S."/>
        </authorList>
    </citation>
    <scope>NUCLEOTIDE SEQUENCE [LARGE SCALE GENOMIC DNA]</scope>
    <source>
        <strain evidence="13">DO16091913</strain>
        <tissue evidence="13">Muscle</tissue>
    </source>
</reference>
<evidence type="ECO:0000256" key="6">
    <source>
        <dbReference type="ARBA" id="ARBA00022657"/>
    </source>
</evidence>
<comment type="caution">
    <text evidence="13">The sequence shown here is derived from an EMBL/GenBank/DDBJ whole genome shotgun (WGS) entry which is preliminary data.</text>
</comment>
<evidence type="ECO:0000256" key="1">
    <source>
        <dbReference type="ARBA" id="ARBA00004239"/>
    </source>
</evidence>
<gene>
    <name evidence="13" type="ORF">DR999_PMT14408</name>
</gene>
<evidence type="ECO:0000256" key="10">
    <source>
        <dbReference type="ARBA" id="ARBA00030305"/>
    </source>
</evidence>
<accession>A0A4D9DYI7</accession>
<feature type="compositionally biased region" description="Basic and acidic residues" evidence="11">
    <location>
        <begin position="76"/>
        <end position="85"/>
    </location>
</feature>
<feature type="region of interest" description="Disordered" evidence="11">
    <location>
        <begin position="71"/>
        <end position="124"/>
    </location>
</feature>
<dbReference type="EMBL" id="QXTE01000165">
    <property type="protein sequence ID" value="TFK03186.1"/>
    <property type="molecule type" value="Genomic_DNA"/>
</dbReference>
<dbReference type="AlphaFoldDB" id="A0A4D9DYI7"/>
<keyword evidence="12" id="KW-0472">Membrane</keyword>
<dbReference type="GO" id="GO:0031704">
    <property type="term" value="F:apelin receptor binding"/>
    <property type="evidence" value="ECO:0007669"/>
    <property type="project" value="InterPro"/>
</dbReference>
<name>A0A4D9DYI7_9SAUR</name>
<protein>
    <recommendedName>
        <fullName evidence="3">Apelin</fullName>
    </recommendedName>
    <alternativeName>
        <fullName evidence="10">APJ endogenous ligand</fullName>
    </alternativeName>
</protein>
<evidence type="ECO:0000256" key="11">
    <source>
        <dbReference type="SAM" id="MobiDB-lite"/>
    </source>
</evidence>
<proteinExistence type="inferred from homology"/>
<organism evidence="13 14">
    <name type="scientific">Platysternon megacephalum</name>
    <name type="common">big-headed turtle</name>
    <dbReference type="NCBI Taxonomy" id="55544"/>
    <lineage>
        <taxon>Eukaryota</taxon>
        <taxon>Metazoa</taxon>
        <taxon>Chordata</taxon>
        <taxon>Craniata</taxon>
        <taxon>Vertebrata</taxon>
        <taxon>Euteleostomi</taxon>
        <taxon>Archelosauria</taxon>
        <taxon>Testudinata</taxon>
        <taxon>Testudines</taxon>
        <taxon>Cryptodira</taxon>
        <taxon>Durocryptodira</taxon>
        <taxon>Testudinoidea</taxon>
        <taxon>Platysternidae</taxon>
        <taxon>Platysternon</taxon>
    </lineage>
</organism>
<dbReference type="Pfam" id="PF15360">
    <property type="entry name" value="Apelin"/>
    <property type="match status" value="1"/>
</dbReference>